<evidence type="ECO:0000313" key="2">
    <source>
        <dbReference type="EMBL" id="VBB27592.1"/>
    </source>
</evidence>
<dbReference type="STRING" id="6277.A0A498S6P8"/>
<gene>
    <name evidence="2" type="ORF">NAV_LOCUS2422</name>
</gene>
<evidence type="ECO:0000313" key="3">
    <source>
        <dbReference type="Proteomes" id="UP000276991"/>
    </source>
</evidence>
<dbReference type="AlphaFoldDB" id="A0A498S6P8"/>
<proteinExistence type="predicted"/>
<feature type="region of interest" description="Disordered" evidence="1">
    <location>
        <begin position="136"/>
        <end position="166"/>
    </location>
</feature>
<sequence length="299" mass="29281">MKSFGTLHVVTDILSMIIDDGKRTHRLTHEFALIPILLVYPVSACFGGSGCCHSQQQGCGSSCGGGVPVGGRGGYAVPSGGGSYAAPALSAPSSYSVPSAPGGGSYAVGPAPAPPSSYGLGSAPAPASYGIGPAPAPGPSYNAPQGGPSPGFYGGPQAPSYSGGPSAFGGAQAPSYSGGPSAFGGAQAPSYSGGTSAYSGQQGAPPSQFRDPSLGGAQAPLLPPENPSVPGRFAEAVEQATLPDGGAIDLAGISSASSSIGEPIEGATHDVVQQQAPTASTIQAVPVITKNNKLRHWRY</sequence>
<protein>
    <submittedName>
        <fullName evidence="2">Uncharacterized protein</fullName>
    </submittedName>
</protein>
<name>A0A498S6P8_ACAVI</name>
<feature type="compositionally biased region" description="Polar residues" evidence="1">
    <location>
        <begin position="189"/>
        <end position="205"/>
    </location>
</feature>
<dbReference type="Proteomes" id="UP000276991">
    <property type="component" value="Unassembled WGS sequence"/>
</dbReference>
<dbReference type="OrthoDB" id="5876752at2759"/>
<keyword evidence="3" id="KW-1185">Reference proteome</keyword>
<feature type="region of interest" description="Disordered" evidence="1">
    <location>
        <begin position="187"/>
        <end position="231"/>
    </location>
</feature>
<organism evidence="2 3">
    <name type="scientific">Acanthocheilonema viteae</name>
    <name type="common">Filarial nematode worm</name>
    <name type="synonym">Dipetalonema viteae</name>
    <dbReference type="NCBI Taxonomy" id="6277"/>
    <lineage>
        <taxon>Eukaryota</taxon>
        <taxon>Metazoa</taxon>
        <taxon>Ecdysozoa</taxon>
        <taxon>Nematoda</taxon>
        <taxon>Chromadorea</taxon>
        <taxon>Rhabditida</taxon>
        <taxon>Spirurina</taxon>
        <taxon>Spiruromorpha</taxon>
        <taxon>Filarioidea</taxon>
        <taxon>Onchocercidae</taxon>
        <taxon>Acanthocheilonema</taxon>
    </lineage>
</organism>
<accession>A0A498S6P8</accession>
<evidence type="ECO:0000256" key="1">
    <source>
        <dbReference type="SAM" id="MobiDB-lite"/>
    </source>
</evidence>
<reference evidence="2 3" key="1">
    <citation type="submission" date="2018-08" db="EMBL/GenBank/DDBJ databases">
        <authorList>
            <person name="Laetsch R D."/>
            <person name="Stevens L."/>
            <person name="Kumar S."/>
            <person name="Blaxter L. M."/>
        </authorList>
    </citation>
    <scope>NUCLEOTIDE SEQUENCE [LARGE SCALE GENOMIC DNA]</scope>
</reference>
<dbReference type="EMBL" id="UPTC01000254">
    <property type="protein sequence ID" value="VBB27592.1"/>
    <property type="molecule type" value="Genomic_DNA"/>
</dbReference>